<evidence type="ECO:0000256" key="3">
    <source>
        <dbReference type="ARBA" id="ARBA00022692"/>
    </source>
</evidence>
<comment type="subcellular location">
    <subcellularLocation>
        <location evidence="1">Membrane</location>
        <topology evidence="1">Multi-pass membrane protein</topology>
    </subcellularLocation>
</comment>
<evidence type="ECO:0000256" key="6">
    <source>
        <dbReference type="ARBA" id="ARBA00022989"/>
    </source>
</evidence>
<dbReference type="InterPro" id="IPR029035">
    <property type="entry name" value="DHS-like_NAD/FAD-binding_dom"/>
</dbReference>
<feature type="non-terminal residue" evidence="11">
    <location>
        <position position="1"/>
    </location>
</feature>
<protein>
    <recommendedName>
        <fullName evidence="2">proton-translocating NAD(P)(+) transhydrogenase</fullName>
        <ecNumber evidence="2">7.1.1.1</ecNumber>
    </recommendedName>
</protein>
<keyword evidence="4" id="KW-0521">NADP</keyword>
<evidence type="ECO:0000256" key="9">
    <source>
        <dbReference type="ARBA" id="ARBA00048202"/>
    </source>
</evidence>
<keyword evidence="3" id="KW-0812">Transmembrane</keyword>
<sequence>MCKAMNRSLPNVLFGGVLGGSDSTASQQDEGEFYDGKVKYATPDDLALLLDGARKVVMVPGYGLAVAQAQHAVKELANQLEGRGAKVSYAI</sequence>
<dbReference type="EMBL" id="DLYI01000196">
    <property type="protein sequence ID" value="HAC29052.1"/>
    <property type="molecule type" value="Genomic_DNA"/>
</dbReference>
<dbReference type="Pfam" id="PF02233">
    <property type="entry name" value="PNTB"/>
    <property type="match status" value="1"/>
</dbReference>
<keyword evidence="8" id="KW-0472">Membrane</keyword>
<comment type="caution">
    <text evidence="11">The sequence shown here is derived from an EMBL/GenBank/DDBJ whole genome shotgun (WGS) entry which is preliminary data.</text>
</comment>
<evidence type="ECO:0000313" key="12">
    <source>
        <dbReference type="Proteomes" id="UP000261325"/>
    </source>
</evidence>
<dbReference type="GO" id="GO:0008750">
    <property type="term" value="F:proton-translocating NAD(P)+ transhydrogenase activity"/>
    <property type="evidence" value="ECO:0007669"/>
    <property type="project" value="UniProtKB-EC"/>
</dbReference>
<dbReference type="GO" id="GO:0016020">
    <property type="term" value="C:membrane"/>
    <property type="evidence" value="ECO:0007669"/>
    <property type="project" value="UniProtKB-SubCell"/>
</dbReference>
<accession>A0A3B8WM94</accession>
<feature type="domain" description="NADP transhydrogenase beta-like" evidence="10">
    <location>
        <begin position="1"/>
        <end position="91"/>
    </location>
</feature>
<evidence type="ECO:0000256" key="7">
    <source>
        <dbReference type="ARBA" id="ARBA00023027"/>
    </source>
</evidence>
<comment type="catalytic activity">
    <reaction evidence="9">
        <text>NAD(+) + NADPH + H(+)(in) = NADH + NADP(+) + H(+)(out)</text>
        <dbReference type="Rhea" id="RHEA:47992"/>
        <dbReference type="ChEBI" id="CHEBI:15378"/>
        <dbReference type="ChEBI" id="CHEBI:57540"/>
        <dbReference type="ChEBI" id="CHEBI:57783"/>
        <dbReference type="ChEBI" id="CHEBI:57945"/>
        <dbReference type="ChEBI" id="CHEBI:58349"/>
        <dbReference type="EC" id="7.1.1.1"/>
    </reaction>
</comment>
<evidence type="ECO:0000256" key="8">
    <source>
        <dbReference type="ARBA" id="ARBA00023136"/>
    </source>
</evidence>
<evidence type="ECO:0000256" key="4">
    <source>
        <dbReference type="ARBA" id="ARBA00022857"/>
    </source>
</evidence>
<dbReference type="Proteomes" id="UP000261325">
    <property type="component" value="Unassembled WGS sequence"/>
</dbReference>
<evidence type="ECO:0000256" key="1">
    <source>
        <dbReference type="ARBA" id="ARBA00004141"/>
    </source>
</evidence>
<keyword evidence="6" id="KW-1133">Transmembrane helix</keyword>
<dbReference type="InterPro" id="IPR034300">
    <property type="entry name" value="PNTB-like"/>
</dbReference>
<keyword evidence="5" id="KW-1278">Translocase</keyword>
<feature type="non-terminal residue" evidence="11">
    <location>
        <position position="91"/>
    </location>
</feature>
<evidence type="ECO:0000313" key="11">
    <source>
        <dbReference type="EMBL" id="HAC29052.1"/>
    </source>
</evidence>
<dbReference type="PANTHER" id="PTHR44758:SF1">
    <property type="entry name" value="NAD(P) TRANSHYDROGENASE SUBUNIT BETA"/>
    <property type="match status" value="1"/>
</dbReference>
<dbReference type="Gene3D" id="3.40.50.1220">
    <property type="entry name" value="TPP-binding domain"/>
    <property type="match status" value="1"/>
</dbReference>
<keyword evidence="7" id="KW-0520">NAD</keyword>
<dbReference type="PANTHER" id="PTHR44758">
    <property type="entry name" value="NAD(P) TRANSHYDROGENASE SUBUNIT BETA"/>
    <property type="match status" value="1"/>
</dbReference>
<evidence type="ECO:0000259" key="10">
    <source>
        <dbReference type="Pfam" id="PF02233"/>
    </source>
</evidence>
<dbReference type="SUPFAM" id="SSF52467">
    <property type="entry name" value="DHS-like NAD/FAD-binding domain"/>
    <property type="match status" value="1"/>
</dbReference>
<proteinExistence type="predicted"/>
<reference evidence="11 12" key="1">
    <citation type="journal article" date="2018" name="Nat. Biotechnol.">
        <title>A standardized bacterial taxonomy based on genome phylogeny substantially revises the tree of life.</title>
        <authorList>
            <person name="Parks D.H."/>
            <person name="Chuvochina M."/>
            <person name="Waite D.W."/>
            <person name="Rinke C."/>
            <person name="Skarshewski A."/>
            <person name="Chaumeil P.A."/>
            <person name="Hugenholtz P."/>
        </authorList>
    </citation>
    <scope>NUCLEOTIDE SEQUENCE [LARGE SCALE GENOMIC DNA]</scope>
    <source>
        <strain evidence="11">UBA9049</strain>
    </source>
</reference>
<organism evidence="11 12">
    <name type="scientific">Marinobacter nauticus</name>
    <name type="common">Marinobacter hydrocarbonoclasticus</name>
    <name type="synonym">Marinobacter aquaeolei</name>
    <dbReference type="NCBI Taxonomy" id="2743"/>
    <lineage>
        <taxon>Bacteria</taxon>
        <taxon>Pseudomonadati</taxon>
        <taxon>Pseudomonadota</taxon>
        <taxon>Gammaproteobacteria</taxon>
        <taxon>Pseudomonadales</taxon>
        <taxon>Marinobacteraceae</taxon>
        <taxon>Marinobacter</taxon>
    </lineage>
</organism>
<dbReference type="EC" id="7.1.1.1" evidence="2"/>
<dbReference type="AlphaFoldDB" id="A0A3B8WM94"/>
<evidence type="ECO:0000256" key="2">
    <source>
        <dbReference type="ARBA" id="ARBA00012943"/>
    </source>
</evidence>
<name>A0A3B8WM94_MARNT</name>
<gene>
    <name evidence="11" type="ORF">DCF82_14750</name>
</gene>
<evidence type="ECO:0000256" key="5">
    <source>
        <dbReference type="ARBA" id="ARBA00022967"/>
    </source>
</evidence>